<feature type="repeat" description="ANK" evidence="3">
    <location>
        <begin position="170"/>
        <end position="194"/>
    </location>
</feature>
<dbReference type="Pfam" id="PF13637">
    <property type="entry name" value="Ank_4"/>
    <property type="match status" value="1"/>
</dbReference>
<dbReference type="PROSITE" id="PS50088">
    <property type="entry name" value="ANK_REPEAT"/>
    <property type="match status" value="2"/>
</dbReference>
<evidence type="ECO:0000313" key="4">
    <source>
        <dbReference type="EMBL" id="VEL23391.1"/>
    </source>
</evidence>
<proteinExistence type="predicted"/>
<feature type="repeat" description="ANK" evidence="3">
    <location>
        <begin position="1"/>
        <end position="27"/>
    </location>
</feature>
<keyword evidence="5" id="KW-1185">Reference proteome</keyword>
<evidence type="ECO:0000256" key="1">
    <source>
        <dbReference type="ARBA" id="ARBA00022737"/>
    </source>
</evidence>
<dbReference type="Proteomes" id="UP000784294">
    <property type="component" value="Unassembled WGS sequence"/>
</dbReference>
<dbReference type="InterPro" id="IPR002110">
    <property type="entry name" value="Ankyrin_rpt"/>
</dbReference>
<dbReference type="InterPro" id="IPR036770">
    <property type="entry name" value="Ankyrin_rpt-contain_sf"/>
</dbReference>
<gene>
    <name evidence="4" type="ORF">PXEA_LOCUS16831</name>
</gene>
<dbReference type="SMART" id="SM00248">
    <property type="entry name" value="ANK"/>
    <property type="match status" value="3"/>
</dbReference>
<reference evidence="4" key="1">
    <citation type="submission" date="2018-11" db="EMBL/GenBank/DDBJ databases">
        <authorList>
            <consortium name="Pathogen Informatics"/>
        </authorList>
    </citation>
    <scope>NUCLEOTIDE SEQUENCE</scope>
</reference>
<protein>
    <submittedName>
        <fullName evidence="4">Uncharacterized protein</fullName>
    </submittedName>
</protein>
<keyword evidence="2 3" id="KW-0040">ANK repeat</keyword>
<dbReference type="Gene3D" id="1.25.40.20">
    <property type="entry name" value="Ankyrin repeat-containing domain"/>
    <property type="match status" value="2"/>
</dbReference>
<evidence type="ECO:0000256" key="2">
    <source>
        <dbReference type="ARBA" id="ARBA00023043"/>
    </source>
</evidence>
<dbReference type="Pfam" id="PF12796">
    <property type="entry name" value="Ank_2"/>
    <property type="match status" value="1"/>
</dbReference>
<dbReference type="AlphaFoldDB" id="A0A3S5CNI4"/>
<sequence>MKAARSGKLWAVKRLIAAGANVNLKDRNEEMALHFSCRQGSTDITNMLIKVGFSDSSIKIPIIINLTTKHAKASGLRPELTSTLGPQGNSHQDRDFLIKKHPRFQPGRPEAMLEKKSAKRWARLAGARMNVANQIGLTPLMEAVSYNQRDAVKLLVNQRTLDLFKRDYTTGDTALHIAVKKNYIQIVEILLQAGNFC</sequence>
<dbReference type="PANTHER" id="PTHR24198">
    <property type="entry name" value="ANKYRIN REPEAT AND PROTEIN KINASE DOMAIN-CONTAINING PROTEIN"/>
    <property type="match status" value="1"/>
</dbReference>
<dbReference type="OrthoDB" id="426293at2759"/>
<comment type="caution">
    <text evidence="4">The sequence shown here is derived from an EMBL/GenBank/DDBJ whole genome shotgun (WGS) entry which is preliminary data.</text>
</comment>
<dbReference type="EMBL" id="CAAALY010061636">
    <property type="protein sequence ID" value="VEL23391.1"/>
    <property type="molecule type" value="Genomic_DNA"/>
</dbReference>
<name>A0A3S5CNI4_9PLAT</name>
<organism evidence="4 5">
    <name type="scientific">Protopolystoma xenopodis</name>
    <dbReference type="NCBI Taxonomy" id="117903"/>
    <lineage>
        <taxon>Eukaryota</taxon>
        <taxon>Metazoa</taxon>
        <taxon>Spiralia</taxon>
        <taxon>Lophotrochozoa</taxon>
        <taxon>Platyhelminthes</taxon>
        <taxon>Monogenea</taxon>
        <taxon>Polyopisthocotylea</taxon>
        <taxon>Polystomatidea</taxon>
        <taxon>Polystomatidae</taxon>
        <taxon>Protopolystoma</taxon>
    </lineage>
</organism>
<dbReference type="SUPFAM" id="SSF48403">
    <property type="entry name" value="Ankyrin repeat"/>
    <property type="match status" value="1"/>
</dbReference>
<accession>A0A3S5CNI4</accession>
<dbReference type="PROSITE" id="PS50297">
    <property type="entry name" value="ANK_REP_REGION"/>
    <property type="match status" value="1"/>
</dbReference>
<dbReference type="PANTHER" id="PTHR24198:SF165">
    <property type="entry name" value="ANKYRIN REPEAT-CONTAINING PROTEIN-RELATED"/>
    <property type="match status" value="1"/>
</dbReference>
<evidence type="ECO:0000313" key="5">
    <source>
        <dbReference type="Proteomes" id="UP000784294"/>
    </source>
</evidence>
<evidence type="ECO:0000256" key="3">
    <source>
        <dbReference type="PROSITE-ProRule" id="PRU00023"/>
    </source>
</evidence>
<keyword evidence="1" id="KW-0677">Repeat</keyword>